<proteinExistence type="predicted"/>
<keyword evidence="8 11" id="KW-0472">Membrane</keyword>
<feature type="transmembrane region" description="Helical" evidence="11">
    <location>
        <begin position="645"/>
        <end position="665"/>
    </location>
</feature>
<evidence type="ECO:0000256" key="8">
    <source>
        <dbReference type="ARBA" id="ARBA00023136"/>
    </source>
</evidence>
<evidence type="ECO:0000256" key="9">
    <source>
        <dbReference type="SAM" id="Coils"/>
    </source>
</evidence>
<evidence type="ECO:0000256" key="2">
    <source>
        <dbReference type="ARBA" id="ARBA00022448"/>
    </source>
</evidence>
<dbReference type="InterPro" id="IPR038770">
    <property type="entry name" value="Na+/solute_symporter_sf"/>
</dbReference>
<keyword evidence="3" id="KW-0050">Antiport</keyword>
<feature type="transmembrane region" description="Helical" evidence="11">
    <location>
        <begin position="588"/>
        <end position="605"/>
    </location>
</feature>
<keyword evidence="9" id="KW-0175">Coiled coil</keyword>
<keyword evidence="5" id="KW-0732">Signal</keyword>
<dbReference type="AlphaFoldDB" id="A0AAD7UFL5"/>
<reference evidence="13" key="1">
    <citation type="submission" date="2023-01" db="EMBL/GenBank/DDBJ databases">
        <title>Metagenome sequencing of chrysophaentin producing Chrysophaeum taylorii.</title>
        <authorList>
            <person name="Davison J."/>
            <person name="Bewley C."/>
        </authorList>
    </citation>
    <scope>NUCLEOTIDE SEQUENCE</scope>
    <source>
        <strain evidence="13">NIES-1699</strain>
    </source>
</reference>
<evidence type="ECO:0000313" key="14">
    <source>
        <dbReference type="Proteomes" id="UP001230188"/>
    </source>
</evidence>
<feature type="compositionally biased region" description="Low complexity" evidence="10">
    <location>
        <begin position="341"/>
        <end position="352"/>
    </location>
</feature>
<organism evidence="13 14">
    <name type="scientific">Chrysophaeum taylorii</name>
    <dbReference type="NCBI Taxonomy" id="2483200"/>
    <lineage>
        <taxon>Eukaryota</taxon>
        <taxon>Sar</taxon>
        <taxon>Stramenopiles</taxon>
        <taxon>Ochrophyta</taxon>
        <taxon>Pelagophyceae</taxon>
        <taxon>Pelagomonadales</taxon>
        <taxon>Pelagomonadaceae</taxon>
        <taxon>Chrysophaeum</taxon>
    </lineage>
</organism>
<keyword evidence="6 11" id="KW-1133">Transmembrane helix</keyword>
<protein>
    <recommendedName>
        <fullName evidence="12">Cation/H+ exchanger transmembrane domain-containing protein</fullName>
    </recommendedName>
</protein>
<dbReference type="GO" id="GO:0015386">
    <property type="term" value="F:potassium:proton antiporter activity"/>
    <property type="evidence" value="ECO:0007669"/>
    <property type="project" value="InterPro"/>
</dbReference>
<dbReference type="EMBL" id="JAQMWT010000322">
    <property type="protein sequence ID" value="KAJ8604826.1"/>
    <property type="molecule type" value="Genomic_DNA"/>
</dbReference>
<feature type="coiled-coil region" evidence="9">
    <location>
        <begin position="113"/>
        <end position="147"/>
    </location>
</feature>
<evidence type="ECO:0000256" key="1">
    <source>
        <dbReference type="ARBA" id="ARBA00004141"/>
    </source>
</evidence>
<name>A0AAD7UFL5_9STRA</name>
<dbReference type="Pfam" id="PF00999">
    <property type="entry name" value="Na_H_Exchanger"/>
    <property type="match status" value="2"/>
</dbReference>
<dbReference type="InterPro" id="IPR045158">
    <property type="entry name" value="KEA4/5/6-like"/>
</dbReference>
<evidence type="ECO:0000259" key="12">
    <source>
        <dbReference type="Pfam" id="PF00999"/>
    </source>
</evidence>
<dbReference type="Gene3D" id="1.20.1530.20">
    <property type="match status" value="3"/>
</dbReference>
<evidence type="ECO:0000256" key="11">
    <source>
        <dbReference type="SAM" id="Phobius"/>
    </source>
</evidence>
<feature type="domain" description="Cation/H+ exchanger transmembrane" evidence="12">
    <location>
        <begin position="539"/>
        <end position="695"/>
    </location>
</feature>
<feature type="transmembrane region" description="Helical" evidence="11">
    <location>
        <begin position="535"/>
        <end position="555"/>
    </location>
</feature>
<evidence type="ECO:0000256" key="6">
    <source>
        <dbReference type="ARBA" id="ARBA00022989"/>
    </source>
</evidence>
<evidence type="ECO:0000313" key="13">
    <source>
        <dbReference type="EMBL" id="KAJ8604826.1"/>
    </source>
</evidence>
<evidence type="ECO:0000256" key="10">
    <source>
        <dbReference type="SAM" id="MobiDB-lite"/>
    </source>
</evidence>
<feature type="transmembrane region" description="Helical" evidence="11">
    <location>
        <begin position="367"/>
        <end position="386"/>
    </location>
</feature>
<dbReference type="GO" id="GO:0016020">
    <property type="term" value="C:membrane"/>
    <property type="evidence" value="ECO:0007669"/>
    <property type="project" value="UniProtKB-SubCell"/>
</dbReference>
<feature type="domain" description="Cation/H+ exchanger transmembrane" evidence="12">
    <location>
        <begin position="254"/>
        <end position="486"/>
    </location>
</feature>
<accession>A0AAD7UFL5</accession>
<sequence>MRGVVLGVVGLAGGAGGSRPAAGSPGTSAWSQMVSENSKKLRGAALEIGDVHESLERVEQVESRVERDLRSLVSAFSSTNATTSGPTKTHVANLLGLGTGDEASLAFALGEHLSDMRRDLASLVRTINATRQELAEARDAVGSTERALEEARYAERRARVAERLRDGKATVDYETGEVSTLLSPSERRRIGTLLGAANLSRLEAHLLEESMGIRRDGPRRHDARRFDRERQRADPALLHLDTRFLQDMVVLSLSTAIGGLAAAALEAPHTLGTIVGGVVVGPSCLDLVRNLEQAETLAQFGSIFLLFAHGLMYSRYYGKREPDEPESADSAPAEPGGGVDEAGPAPDEAAAPVSDDAETPRPHLRRALASGVVLVLGLGIAFAFAARLVGVATRPAEAALYAAAYSLSSSSTVLATLRESRLDDSIFGRTLIELLGVQDLVLAPLLALPTAVSELAYAARLPVDLARVLASYGVLLLVVVFAARRVLPRALGALADAATSKSSPVGSDAKVSDDSDRGLFARRRQRPAMPPSRQVTHASLGLCVVGYALAMALLADRLKLSHEAGALFAGLVLVGTPRVDEARRAVEPLTSLFGGMYIASLGLVASPKYLRAHALPLLARVLGVLLVKLAVVAPLLYALGFSRVSALAAGVVFGQVSELALFVAARAHRLHLVERSTYLDVLSSTVILLALAPLAVHVVRRLDRKHFFSLENRDDSDRPTKRHTFPSLVKLLVKMPFSCATNLFFLAKRRAFLKPQQR</sequence>
<evidence type="ECO:0000256" key="5">
    <source>
        <dbReference type="ARBA" id="ARBA00022729"/>
    </source>
</evidence>
<feature type="region of interest" description="Disordered" evidence="10">
    <location>
        <begin position="320"/>
        <end position="360"/>
    </location>
</feature>
<gene>
    <name evidence="13" type="ORF">CTAYLR_001031</name>
</gene>
<comment type="subcellular location">
    <subcellularLocation>
        <location evidence="1">Membrane</location>
        <topology evidence="1">Multi-pass membrane protein</topology>
    </subcellularLocation>
</comment>
<evidence type="ECO:0000256" key="3">
    <source>
        <dbReference type="ARBA" id="ARBA00022449"/>
    </source>
</evidence>
<dbReference type="Proteomes" id="UP001230188">
    <property type="component" value="Unassembled WGS sequence"/>
</dbReference>
<dbReference type="InterPro" id="IPR006153">
    <property type="entry name" value="Cation/H_exchanger_TM"/>
</dbReference>
<keyword evidence="2" id="KW-0813">Transport</keyword>
<dbReference type="PANTHER" id="PTHR16254">
    <property type="entry name" value="POTASSIUM/PROTON ANTIPORTER-RELATED"/>
    <property type="match status" value="1"/>
</dbReference>
<keyword evidence="14" id="KW-1185">Reference proteome</keyword>
<feature type="transmembrane region" description="Helical" evidence="11">
    <location>
        <begin position="677"/>
        <end position="699"/>
    </location>
</feature>
<keyword evidence="7" id="KW-0406">Ion transport</keyword>
<feature type="transmembrane region" description="Helical" evidence="11">
    <location>
        <begin position="617"/>
        <end position="639"/>
    </location>
</feature>
<dbReference type="PANTHER" id="PTHR16254:SF14">
    <property type="entry name" value="TRANSMEMBRANE AND COILED-COIL DOMAIN-CONTAINING PROTEIN 3"/>
    <property type="match status" value="1"/>
</dbReference>
<comment type="caution">
    <text evidence="13">The sequence shown here is derived from an EMBL/GenBank/DDBJ whole genome shotgun (WGS) entry which is preliminary data.</text>
</comment>
<evidence type="ECO:0000256" key="7">
    <source>
        <dbReference type="ARBA" id="ARBA00023065"/>
    </source>
</evidence>
<keyword evidence="4 11" id="KW-0812">Transmembrane</keyword>
<feature type="transmembrane region" description="Helical" evidence="11">
    <location>
        <begin position="465"/>
        <end position="483"/>
    </location>
</feature>
<evidence type="ECO:0000256" key="4">
    <source>
        <dbReference type="ARBA" id="ARBA00022692"/>
    </source>
</evidence>